<dbReference type="GO" id="GO:0004491">
    <property type="term" value="F:methylmalonate-semialdehyde dehydrogenase (acylating, NAD) activity"/>
    <property type="evidence" value="ECO:0007669"/>
    <property type="project" value="UniProtKB-EC"/>
</dbReference>
<keyword evidence="9" id="KW-1185">Reference proteome</keyword>
<comment type="catalytic activity">
    <reaction evidence="5">
        <text>2-methyl-3-oxopropanoate + NAD(+) + CoA + H2O = propanoyl-CoA + hydrogencarbonate + NADH + H(+)</text>
        <dbReference type="Rhea" id="RHEA:20804"/>
        <dbReference type="ChEBI" id="CHEBI:15377"/>
        <dbReference type="ChEBI" id="CHEBI:15378"/>
        <dbReference type="ChEBI" id="CHEBI:17544"/>
        <dbReference type="ChEBI" id="CHEBI:57287"/>
        <dbReference type="ChEBI" id="CHEBI:57392"/>
        <dbReference type="ChEBI" id="CHEBI:57540"/>
        <dbReference type="ChEBI" id="CHEBI:57700"/>
        <dbReference type="ChEBI" id="CHEBI:57945"/>
        <dbReference type="EC" id="1.2.1.27"/>
    </reaction>
    <physiologicalReaction direction="left-to-right" evidence="5">
        <dbReference type="Rhea" id="RHEA:20805"/>
    </physiologicalReaction>
</comment>
<dbReference type="InterPro" id="IPR016163">
    <property type="entry name" value="Ald_DH_C"/>
</dbReference>
<evidence type="ECO:0000256" key="2">
    <source>
        <dbReference type="ARBA" id="ARBA00037458"/>
    </source>
</evidence>
<comment type="catalytic activity">
    <reaction evidence="6">
        <text>3-oxopropanoate + NAD(+) + CoA + H2O = hydrogencarbonate + acetyl-CoA + NADH + H(+)</text>
        <dbReference type="Rhea" id="RHEA:76615"/>
        <dbReference type="ChEBI" id="CHEBI:15377"/>
        <dbReference type="ChEBI" id="CHEBI:15378"/>
        <dbReference type="ChEBI" id="CHEBI:17544"/>
        <dbReference type="ChEBI" id="CHEBI:33190"/>
        <dbReference type="ChEBI" id="CHEBI:57287"/>
        <dbReference type="ChEBI" id="CHEBI:57288"/>
        <dbReference type="ChEBI" id="CHEBI:57540"/>
        <dbReference type="ChEBI" id="CHEBI:57945"/>
        <dbReference type="EC" id="1.2.1.27"/>
    </reaction>
    <physiologicalReaction direction="left-to-right" evidence="6">
        <dbReference type="Rhea" id="RHEA:76616"/>
    </physiologicalReaction>
</comment>
<sequence length="110" mass="12188">MTANSLDEAISMINANKYGNGTAIFTTNGATARKFINEIEPGQIGINVPIPVPLSMFSFTGNKRSYYGDNNFLGKAGLRFYTQLKTVTQLWRTDDISEGMKPEMAFPQLK</sequence>
<name>A0ABD6ERM5_9BILA</name>
<reference evidence="8 9" key="1">
    <citation type="submission" date="2024-08" db="EMBL/GenBank/DDBJ databases">
        <title>Gnathostoma spinigerum genome.</title>
        <authorList>
            <person name="Gonzalez-Bertolin B."/>
            <person name="Monzon S."/>
            <person name="Zaballos A."/>
            <person name="Jimenez P."/>
            <person name="Dekumyoy P."/>
            <person name="Varona S."/>
            <person name="Cuesta I."/>
            <person name="Sumanam S."/>
            <person name="Adisakwattana P."/>
            <person name="Gasser R.B."/>
            <person name="Hernandez-Gonzalez A."/>
            <person name="Young N.D."/>
            <person name="Perteguer M.J."/>
        </authorList>
    </citation>
    <scope>NUCLEOTIDE SEQUENCE [LARGE SCALE GENOMIC DNA]</scope>
    <source>
        <strain evidence="8">AL3</strain>
        <tissue evidence="8">Liver</tissue>
    </source>
</reference>
<evidence type="ECO:0000256" key="4">
    <source>
        <dbReference type="ARBA" id="ARBA00042419"/>
    </source>
</evidence>
<dbReference type="InterPro" id="IPR016161">
    <property type="entry name" value="Ald_DH/histidinol_DH"/>
</dbReference>
<evidence type="ECO:0000256" key="5">
    <source>
        <dbReference type="ARBA" id="ARBA00047644"/>
    </source>
</evidence>
<comment type="caution">
    <text evidence="8">The sequence shown here is derived from an EMBL/GenBank/DDBJ whole genome shotgun (WGS) entry which is preliminary data.</text>
</comment>
<evidence type="ECO:0000256" key="1">
    <source>
        <dbReference type="ARBA" id="ARBA00009986"/>
    </source>
</evidence>
<dbReference type="SUPFAM" id="SSF53720">
    <property type="entry name" value="ALDH-like"/>
    <property type="match status" value="1"/>
</dbReference>
<dbReference type="PANTHER" id="PTHR43866">
    <property type="entry name" value="MALONATE-SEMIALDEHYDE DEHYDROGENASE"/>
    <property type="match status" value="1"/>
</dbReference>
<accession>A0ABD6ERM5</accession>
<dbReference type="AlphaFoldDB" id="A0ABD6ERM5"/>
<feature type="domain" description="Aldehyde dehydrogenase" evidence="7">
    <location>
        <begin position="2"/>
        <end position="87"/>
    </location>
</feature>
<dbReference type="EMBL" id="JBGFUD010009413">
    <property type="protein sequence ID" value="MFH4982488.1"/>
    <property type="molecule type" value="Genomic_DNA"/>
</dbReference>
<comment type="function">
    <text evidence="2">Probable malonate and methylmalonate semialdehyde dehydrogenase involved in the catabolism of valine, thymine, and compounds catabolized by way of beta-alanine, including uracil and cytidine.</text>
</comment>
<gene>
    <name evidence="8" type="ORF">AB6A40_009197</name>
</gene>
<proteinExistence type="inferred from homology"/>
<dbReference type="InterPro" id="IPR010061">
    <property type="entry name" value="MeMal-semiAld_DH"/>
</dbReference>
<evidence type="ECO:0000313" key="9">
    <source>
        <dbReference type="Proteomes" id="UP001608902"/>
    </source>
</evidence>
<comment type="similarity">
    <text evidence="1">Belongs to the aldehyde dehydrogenase family.</text>
</comment>
<protein>
    <recommendedName>
        <fullName evidence="3">Probable methylmalonate-semialdehyde/malonate-semialdehyde dehydrogenase [acylating], mitochondrial</fullName>
    </recommendedName>
    <alternativeName>
        <fullName evidence="4">Malonate-semialdehyde dehydrogenase [acylating]</fullName>
    </alternativeName>
</protein>
<evidence type="ECO:0000313" key="8">
    <source>
        <dbReference type="EMBL" id="MFH4982488.1"/>
    </source>
</evidence>
<evidence type="ECO:0000259" key="7">
    <source>
        <dbReference type="Pfam" id="PF00171"/>
    </source>
</evidence>
<dbReference type="Gene3D" id="3.40.309.10">
    <property type="entry name" value="Aldehyde Dehydrogenase, Chain A, domain 2"/>
    <property type="match status" value="1"/>
</dbReference>
<dbReference type="InterPro" id="IPR015590">
    <property type="entry name" value="Aldehyde_DH_dom"/>
</dbReference>
<evidence type="ECO:0000256" key="3">
    <source>
        <dbReference type="ARBA" id="ARBA00039517"/>
    </source>
</evidence>
<dbReference type="Pfam" id="PF00171">
    <property type="entry name" value="Aldedh"/>
    <property type="match status" value="1"/>
</dbReference>
<dbReference type="Proteomes" id="UP001608902">
    <property type="component" value="Unassembled WGS sequence"/>
</dbReference>
<dbReference type="PANTHER" id="PTHR43866:SF3">
    <property type="entry name" value="METHYLMALONATE-SEMIALDEHYDE DEHYDROGENASE [ACYLATING], MITOCHONDRIAL"/>
    <property type="match status" value="1"/>
</dbReference>
<evidence type="ECO:0000256" key="6">
    <source>
        <dbReference type="ARBA" id="ARBA00048821"/>
    </source>
</evidence>
<organism evidence="8 9">
    <name type="scientific">Gnathostoma spinigerum</name>
    <dbReference type="NCBI Taxonomy" id="75299"/>
    <lineage>
        <taxon>Eukaryota</taxon>
        <taxon>Metazoa</taxon>
        <taxon>Ecdysozoa</taxon>
        <taxon>Nematoda</taxon>
        <taxon>Chromadorea</taxon>
        <taxon>Rhabditida</taxon>
        <taxon>Spirurina</taxon>
        <taxon>Gnathostomatomorpha</taxon>
        <taxon>Gnathostomatoidea</taxon>
        <taxon>Gnathostomatidae</taxon>
        <taxon>Gnathostoma</taxon>
    </lineage>
</organism>